<dbReference type="Pfam" id="PF00196">
    <property type="entry name" value="GerE"/>
    <property type="match status" value="1"/>
</dbReference>
<dbReference type="Gene3D" id="1.10.10.10">
    <property type="entry name" value="Winged helix-like DNA-binding domain superfamily/Winged helix DNA-binding domain"/>
    <property type="match status" value="1"/>
</dbReference>
<keyword evidence="6" id="KW-1185">Reference proteome</keyword>
<sequence>MPISSDEPHSLSDALVHSELISGDLDGIEALFDARWYDLASKFGPEVLRRVEEIPTKVFESRPRLLHAALFAYLRAGYAEGDHHRLRRTLQFYVVVGQRYGMRLGSFSRSGDLLAAGAAAVISARMRGDYSGSERIGAWSDTHITLGAAQPVPPWKPATAAARPGWLSAERGLTAMLGGSLDEATRLFTRAHSEAGQPPYAHYAGTSAAANLALLSAWRGHFDLARNWLEAFEHSGSLPDWIEHQCGTGAATARALIAIDEGDPDTAAHILHRIGPATESVELWPFIAFANASYDAHFGDPDRGLRTLDAARQRHGALSPDPTTMAGELVLRAEAILLLRVGAGTRVLHLSDQHAEIDSLILYAAWAHLLAGDHHEAMRVAAKGIQCNGLPLNDQMGLRLVEATTHLRTGHPERARLAFLSAMRLRASRAHVSPFLALHDVELEELARLARVVNPLHGRTVTTRYNAPPSNPLVHLTPREHEVLRALSTGQTAKKTAAQFGVSVTTVRTQIRRIYQKLRVSHRKEALAKAESLGLLRAARLASHDRAG</sequence>
<dbReference type="SMART" id="SM00421">
    <property type="entry name" value="HTH_LUXR"/>
    <property type="match status" value="1"/>
</dbReference>
<keyword evidence="1" id="KW-0805">Transcription regulation</keyword>
<dbReference type="SUPFAM" id="SSF46894">
    <property type="entry name" value="C-terminal effector domain of the bipartite response regulators"/>
    <property type="match status" value="1"/>
</dbReference>
<feature type="domain" description="HTH luxR-type" evidence="4">
    <location>
        <begin position="469"/>
        <end position="534"/>
    </location>
</feature>
<dbReference type="RefSeq" id="WP_201848840.1">
    <property type="nucleotide sequence ID" value="NZ_JABBYC010000031.1"/>
</dbReference>
<evidence type="ECO:0000256" key="1">
    <source>
        <dbReference type="ARBA" id="ARBA00023015"/>
    </source>
</evidence>
<accession>A0ABS1LNJ0</accession>
<keyword evidence="2" id="KW-0238">DNA-binding</keyword>
<proteinExistence type="predicted"/>
<dbReference type="InterPro" id="IPR036388">
    <property type="entry name" value="WH-like_DNA-bd_sf"/>
</dbReference>
<keyword evidence="3" id="KW-0804">Transcription</keyword>
<evidence type="ECO:0000313" key="5">
    <source>
        <dbReference type="EMBL" id="MBL0887589.1"/>
    </source>
</evidence>
<evidence type="ECO:0000313" key="6">
    <source>
        <dbReference type="Proteomes" id="UP000675409"/>
    </source>
</evidence>
<comment type="caution">
    <text evidence="5">The sequence shown here is derived from an EMBL/GenBank/DDBJ whole genome shotgun (WGS) entry which is preliminary data.</text>
</comment>
<gene>
    <name evidence="5" type="ORF">HGK34_15085</name>
</gene>
<protein>
    <submittedName>
        <fullName evidence="5">Response regulator transcription factor</fullName>
    </submittedName>
</protein>
<evidence type="ECO:0000256" key="3">
    <source>
        <dbReference type="ARBA" id="ARBA00023163"/>
    </source>
</evidence>
<dbReference type="PRINTS" id="PR00038">
    <property type="entry name" value="HTHLUXR"/>
</dbReference>
<dbReference type="InterPro" id="IPR000792">
    <property type="entry name" value="Tscrpt_reg_LuxR_C"/>
</dbReference>
<dbReference type="PANTHER" id="PTHR44688:SF16">
    <property type="entry name" value="DNA-BINDING TRANSCRIPTIONAL ACTIVATOR DEVR_DOSR"/>
    <property type="match status" value="1"/>
</dbReference>
<evidence type="ECO:0000256" key="2">
    <source>
        <dbReference type="ARBA" id="ARBA00023125"/>
    </source>
</evidence>
<evidence type="ECO:0000259" key="4">
    <source>
        <dbReference type="PROSITE" id="PS50043"/>
    </source>
</evidence>
<reference evidence="5 6" key="1">
    <citation type="journal article" date="2021" name="Arch. Microbiol.">
        <title>Myceligenerans indicum sp. nov., an actinobacterium isolated from mangrove sediment of Sundarbans, India.</title>
        <authorList>
            <person name="Asha K."/>
            <person name="Bhadury P."/>
        </authorList>
    </citation>
    <scope>NUCLEOTIDE SEQUENCE [LARGE SCALE GENOMIC DNA]</scope>
    <source>
        <strain evidence="5 6">I2</strain>
    </source>
</reference>
<dbReference type="PROSITE" id="PS50043">
    <property type="entry name" value="HTH_LUXR_2"/>
    <property type="match status" value="1"/>
</dbReference>
<dbReference type="Proteomes" id="UP000675409">
    <property type="component" value="Unassembled WGS sequence"/>
</dbReference>
<dbReference type="InterPro" id="IPR016032">
    <property type="entry name" value="Sig_transdc_resp-reg_C-effctor"/>
</dbReference>
<dbReference type="CDD" id="cd06170">
    <property type="entry name" value="LuxR_C_like"/>
    <property type="match status" value="1"/>
</dbReference>
<dbReference type="PANTHER" id="PTHR44688">
    <property type="entry name" value="DNA-BINDING TRANSCRIPTIONAL ACTIVATOR DEVR_DOSR"/>
    <property type="match status" value="1"/>
</dbReference>
<dbReference type="EMBL" id="JABBYC010000031">
    <property type="protein sequence ID" value="MBL0887589.1"/>
    <property type="molecule type" value="Genomic_DNA"/>
</dbReference>
<name>A0ABS1LNJ0_9MICO</name>
<organism evidence="5 6">
    <name type="scientific">Myceligenerans indicum</name>
    <dbReference type="NCBI Taxonomy" id="2593663"/>
    <lineage>
        <taxon>Bacteria</taxon>
        <taxon>Bacillati</taxon>
        <taxon>Actinomycetota</taxon>
        <taxon>Actinomycetes</taxon>
        <taxon>Micrococcales</taxon>
        <taxon>Promicromonosporaceae</taxon>
        <taxon>Myceligenerans</taxon>
    </lineage>
</organism>